<dbReference type="AlphaFoldDB" id="A0A0C2MAS0"/>
<gene>
    <name evidence="1" type="ORF">RF11_03673</name>
</gene>
<comment type="caution">
    <text evidence="1">The sequence shown here is derived from an EMBL/GenBank/DDBJ whole genome shotgun (WGS) entry which is preliminary data.</text>
</comment>
<accession>A0A0C2MAS0</accession>
<keyword evidence="2" id="KW-1185">Reference proteome</keyword>
<protein>
    <submittedName>
        <fullName evidence="1">Uncharacterized protein</fullName>
    </submittedName>
</protein>
<reference evidence="1 2" key="1">
    <citation type="journal article" date="2014" name="Genome Biol. Evol.">
        <title>The genome of the myxosporean Thelohanellus kitauei shows adaptations to nutrient acquisition within its fish host.</title>
        <authorList>
            <person name="Yang Y."/>
            <person name="Xiong J."/>
            <person name="Zhou Z."/>
            <person name="Huo F."/>
            <person name="Miao W."/>
            <person name="Ran C."/>
            <person name="Liu Y."/>
            <person name="Zhang J."/>
            <person name="Feng J."/>
            <person name="Wang M."/>
            <person name="Wang M."/>
            <person name="Wang L."/>
            <person name="Yao B."/>
        </authorList>
    </citation>
    <scope>NUCLEOTIDE SEQUENCE [LARGE SCALE GENOMIC DNA]</scope>
    <source>
        <strain evidence="1">Wuqing</strain>
    </source>
</reference>
<evidence type="ECO:0000313" key="2">
    <source>
        <dbReference type="Proteomes" id="UP000031668"/>
    </source>
</evidence>
<dbReference type="EMBL" id="JWZT01004464">
    <property type="protein sequence ID" value="KII64076.1"/>
    <property type="molecule type" value="Genomic_DNA"/>
</dbReference>
<proteinExistence type="predicted"/>
<evidence type="ECO:0000313" key="1">
    <source>
        <dbReference type="EMBL" id="KII64076.1"/>
    </source>
</evidence>
<dbReference type="Proteomes" id="UP000031668">
    <property type="component" value="Unassembled WGS sequence"/>
</dbReference>
<name>A0A0C2MAS0_THEKT</name>
<organism evidence="1 2">
    <name type="scientific">Thelohanellus kitauei</name>
    <name type="common">Myxosporean</name>
    <dbReference type="NCBI Taxonomy" id="669202"/>
    <lineage>
        <taxon>Eukaryota</taxon>
        <taxon>Metazoa</taxon>
        <taxon>Cnidaria</taxon>
        <taxon>Myxozoa</taxon>
        <taxon>Myxosporea</taxon>
        <taxon>Bivalvulida</taxon>
        <taxon>Platysporina</taxon>
        <taxon>Myxobolidae</taxon>
        <taxon>Thelohanellus</taxon>
    </lineage>
</organism>
<sequence>MSTDSVDKLGKGDSVPLYGLKKTVGPKARVSEVEIHEKAKAGLEAVIDFREAANVLKITEKDSKGRTINKPEELRGSHPIRLIHVKGIKLLFSPQSFLLFITCFLYKTYNVVF</sequence>